<keyword evidence="1" id="KW-0812">Transmembrane</keyword>
<evidence type="ECO:0000313" key="2">
    <source>
        <dbReference type="Ensembl" id="ENSOKIP00005034080.1"/>
    </source>
</evidence>
<dbReference type="GeneTree" id="ENSGT01150000288004"/>
<reference evidence="2" key="1">
    <citation type="submission" date="2025-08" db="UniProtKB">
        <authorList>
            <consortium name="Ensembl"/>
        </authorList>
    </citation>
    <scope>IDENTIFICATION</scope>
</reference>
<feature type="transmembrane region" description="Helical" evidence="1">
    <location>
        <begin position="20"/>
        <end position="45"/>
    </location>
</feature>
<organism evidence="2 3">
    <name type="scientific">Oncorhynchus kisutch</name>
    <name type="common">Coho salmon</name>
    <name type="synonym">Salmo kisutch</name>
    <dbReference type="NCBI Taxonomy" id="8019"/>
    <lineage>
        <taxon>Eukaryota</taxon>
        <taxon>Metazoa</taxon>
        <taxon>Chordata</taxon>
        <taxon>Craniata</taxon>
        <taxon>Vertebrata</taxon>
        <taxon>Euteleostomi</taxon>
        <taxon>Actinopterygii</taxon>
        <taxon>Neopterygii</taxon>
        <taxon>Teleostei</taxon>
        <taxon>Protacanthopterygii</taxon>
        <taxon>Salmoniformes</taxon>
        <taxon>Salmonidae</taxon>
        <taxon>Salmoninae</taxon>
        <taxon>Oncorhynchus</taxon>
    </lineage>
</organism>
<keyword evidence="1" id="KW-0472">Membrane</keyword>
<proteinExistence type="predicted"/>
<dbReference type="Ensembl" id="ENSOKIT00005035965.1">
    <property type="protein sequence ID" value="ENSOKIP00005034080.1"/>
    <property type="gene ID" value="ENSOKIG00005014572.1"/>
</dbReference>
<keyword evidence="3" id="KW-1185">Reference proteome</keyword>
<name>A0A8C7FW91_ONCKI</name>
<sequence length="52" mass="6089">MVYIIHYFKTSYYANHTPDVIMLVVKYVLHAGNSLVFHLGLIYVLRNLSITF</sequence>
<protein>
    <submittedName>
        <fullName evidence="2">Uncharacterized protein</fullName>
    </submittedName>
</protein>
<dbReference type="AlphaFoldDB" id="A0A8C7FW91"/>
<reference evidence="2" key="2">
    <citation type="submission" date="2025-09" db="UniProtKB">
        <authorList>
            <consortium name="Ensembl"/>
        </authorList>
    </citation>
    <scope>IDENTIFICATION</scope>
</reference>
<dbReference type="Proteomes" id="UP000694557">
    <property type="component" value="Unassembled WGS sequence"/>
</dbReference>
<evidence type="ECO:0000313" key="3">
    <source>
        <dbReference type="Proteomes" id="UP000694557"/>
    </source>
</evidence>
<evidence type="ECO:0000256" key="1">
    <source>
        <dbReference type="SAM" id="Phobius"/>
    </source>
</evidence>
<accession>A0A8C7FW91</accession>
<keyword evidence="1" id="KW-1133">Transmembrane helix</keyword>